<evidence type="ECO:0000313" key="1">
    <source>
        <dbReference type="EMBL" id="AHE54056.1"/>
    </source>
</evidence>
<evidence type="ECO:0008006" key="3">
    <source>
        <dbReference type="Google" id="ProtNLM"/>
    </source>
</evidence>
<protein>
    <recommendedName>
        <fullName evidence="3">Heavy-metal-associated domain-containing protein</fullName>
    </recommendedName>
</protein>
<dbReference type="STRING" id="1123269.NX02_11735"/>
<dbReference type="eggNOG" id="COG3249">
    <property type="taxonomic scope" value="Bacteria"/>
</dbReference>
<name>W0AAE7_9SPHN</name>
<accession>W0AAE7</accession>
<dbReference type="HOGENOM" id="CLU_665493_0_0_5"/>
<dbReference type="PATRIC" id="fig|1123269.5.peg.2277"/>
<sequence>MLCAGLALVGGGVAVVAQIEGSAERGVSPIDSSSSFEVSGIQVDVAAKTADAARYAGWREAQRKGWRALWSRTHAGAAAPQLSDSALDAIVAGVVVENEQIGPTRYIARLGVLFDRARAGQILGVSGQIMRSPPLLVIPVQWSGGAPQSFETRTEWQKAWARFRTGSSAIDYVRPTGTGSDPLLLNAAQAGRPGRIWWRMLLDQFGAADVLVPTVKLSRLWPGGPVIGRFDARYGPDSKLLGAFTLRVERSELLPQLLDTGVQRLDELYVAALREGRLQPDPSLVIEDPVEAAEMEEAVEAADTAEIVTPDVAQGTTSVTVQFATPDVAAVNATEAQVRGLPGVSGAATTSLAIGGTSVMRVVYRGDAAALRLALQARGWQVEEAGGVLRIRRGGGASPSPSATPTP</sequence>
<evidence type="ECO:0000313" key="2">
    <source>
        <dbReference type="Proteomes" id="UP000018851"/>
    </source>
</evidence>
<dbReference type="KEGG" id="ssan:NX02_11735"/>
<dbReference type="Proteomes" id="UP000018851">
    <property type="component" value="Chromosome"/>
</dbReference>
<keyword evidence="2" id="KW-1185">Reference proteome</keyword>
<proteinExistence type="predicted"/>
<dbReference type="EMBL" id="CP006644">
    <property type="protein sequence ID" value="AHE54056.1"/>
    <property type="molecule type" value="Genomic_DNA"/>
</dbReference>
<dbReference type="AlphaFoldDB" id="W0AAE7"/>
<gene>
    <name evidence="1" type="ORF">NX02_11735</name>
</gene>
<organism evidence="1 2">
    <name type="scientific">Sphingomonas sanxanigenens DSM 19645 = NX02</name>
    <dbReference type="NCBI Taxonomy" id="1123269"/>
    <lineage>
        <taxon>Bacteria</taxon>
        <taxon>Pseudomonadati</taxon>
        <taxon>Pseudomonadota</taxon>
        <taxon>Alphaproteobacteria</taxon>
        <taxon>Sphingomonadales</taxon>
        <taxon>Sphingomonadaceae</taxon>
        <taxon>Sphingomonas</taxon>
    </lineage>
</organism>
<reference evidence="1 2" key="1">
    <citation type="submission" date="2013-07" db="EMBL/GenBank/DDBJ databases">
        <title>Completed genome of Sphingomonas sanxanigenens NX02.</title>
        <authorList>
            <person name="Ma T."/>
            <person name="Huang H."/>
            <person name="Wu M."/>
            <person name="Li X."/>
            <person name="Li G."/>
        </authorList>
    </citation>
    <scope>NUCLEOTIDE SEQUENCE [LARGE SCALE GENOMIC DNA]</scope>
    <source>
        <strain evidence="1 2">NX02</strain>
    </source>
</reference>